<protein>
    <submittedName>
        <fullName evidence="5">Uncharacterized protein</fullName>
    </submittedName>
</protein>
<comment type="caution">
    <text evidence="5">The sequence shown here is derived from an EMBL/GenBank/DDBJ whole genome shotgun (WGS) entry which is preliminary data.</text>
</comment>
<feature type="repeat" description="ANK" evidence="3">
    <location>
        <begin position="131"/>
        <end position="155"/>
    </location>
</feature>
<dbReference type="InterPro" id="IPR036770">
    <property type="entry name" value="Ankyrin_rpt-contain_sf"/>
</dbReference>
<dbReference type="EMBL" id="JAXCGZ010003785">
    <property type="protein sequence ID" value="KAK7083231.1"/>
    <property type="molecule type" value="Genomic_DNA"/>
</dbReference>
<keyword evidence="2 3" id="KW-0040">ANK repeat</keyword>
<evidence type="ECO:0000256" key="1">
    <source>
        <dbReference type="ARBA" id="ARBA00022737"/>
    </source>
</evidence>
<dbReference type="PANTHER" id="PTHR24198">
    <property type="entry name" value="ANKYRIN REPEAT AND PROTEIN KINASE DOMAIN-CONTAINING PROTEIN"/>
    <property type="match status" value="1"/>
</dbReference>
<keyword evidence="6" id="KW-1185">Reference proteome</keyword>
<accession>A0AAN8XI30</accession>
<dbReference type="SMART" id="SM00248">
    <property type="entry name" value="ANK"/>
    <property type="match status" value="4"/>
</dbReference>
<gene>
    <name evidence="5" type="ORF">SK128_007615</name>
</gene>
<feature type="compositionally biased region" description="Basic and acidic residues" evidence="4">
    <location>
        <begin position="24"/>
        <end position="33"/>
    </location>
</feature>
<dbReference type="PROSITE" id="PS50088">
    <property type="entry name" value="ANK_REPEAT"/>
    <property type="match status" value="1"/>
</dbReference>
<dbReference type="Gene3D" id="1.25.40.20">
    <property type="entry name" value="Ankyrin repeat-containing domain"/>
    <property type="match status" value="1"/>
</dbReference>
<dbReference type="InterPro" id="IPR002110">
    <property type="entry name" value="Ankyrin_rpt"/>
</dbReference>
<dbReference type="PANTHER" id="PTHR24198:SF165">
    <property type="entry name" value="ANKYRIN REPEAT-CONTAINING PROTEIN-RELATED"/>
    <property type="match status" value="1"/>
</dbReference>
<organism evidence="5 6">
    <name type="scientific">Halocaridina rubra</name>
    <name type="common">Hawaiian red shrimp</name>
    <dbReference type="NCBI Taxonomy" id="373956"/>
    <lineage>
        <taxon>Eukaryota</taxon>
        <taxon>Metazoa</taxon>
        <taxon>Ecdysozoa</taxon>
        <taxon>Arthropoda</taxon>
        <taxon>Crustacea</taxon>
        <taxon>Multicrustacea</taxon>
        <taxon>Malacostraca</taxon>
        <taxon>Eumalacostraca</taxon>
        <taxon>Eucarida</taxon>
        <taxon>Decapoda</taxon>
        <taxon>Pleocyemata</taxon>
        <taxon>Caridea</taxon>
        <taxon>Atyoidea</taxon>
        <taxon>Atyidae</taxon>
        <taxon>Halocaridina</taxon>
    </lineage>
</organism>
<name>A0AAN8XI30_HALRR</name>
<evidence type="ECO:0000313" key="6">
    <source>
        <dbReference type="Proteomes" id="UP001381693"/>
    </source>
</evidence>
<evidence type="ECO:0000256" key="4">
    <source>
        <dbReference type="SAM" id="MobiDB-lite"/>
    </source>
</evidence>
<feature type="region of interest" description="Disordered" evidence="4">
    <location>
        <begin position="1"/>
        <end position="49"/>
    </location>
</feature>
<dbReference type="Pfam" id="PF12796">
    <property type="entry name" value="Ank_2"/>
    <property type="match status" value="1"/>
</dbReference>
<evidence type="ECO:0000256" key="2">
    <source>
        <dbReference type="ARBA" id="ARBA00023043"/>
    </source>
</evidence>
<dbReference type="PROSITE" id="PS50297">
    <property type="entry name" value="ANK_REP_REGION"/>
    <property type="match status" value="1"/>
</dbReference>
<evidence type="ECO:0000313" key="5">
    <source>
        <dbReference type="EMBL" id="KAK7083231.1"/>
    </source>
</evidence>
<dbReference type="Proteomes" id="UP001381693">
    <property type="component" value="Unassembled WGS sequence"/>
</dbReference>
<dbReference type="SUPFAM" id="SSF48403">
    <property type="entry name" value="Ankyrin repeat"/>
    <property type="match status" value="1"/>
</dbReference>
<proteinExistence type="predicted"/>
<dbReference type="AlphaFoldDB" id="A0AAN8XI30"/>
<keyword evidence="1" id="KW-0677">Repeat</keyword>
<evidence type="ECO:0000256" key="3">
    <source>
        <dbReference type="PROSITE-ProRule" id="PRU00023"/>
    </source>
</evidence>
<feature type="compositionally biased region" description="Acidic residues" evidence="4">
    <location>
        <begin position="1"/>
        <end position="23"/>
    </location>
</feature>
<reference evidence="5 6" key="1">
    <citation type="submission" date="2023-11" db="EMBL/GenBank/DDBJ databases">
        <title>Halocaridina rubra genome assembly.</title>
        <authorList>
            <person name="Smith C."/>
        </authorList>
    </citation>
    <scope>NUCLEOTIDE SEQUENCE [LARGE SCALE GENOMIC DNA]</scope>
    <source>
        <strain evidence="5">EP-1</strain>
        <tissue evidence="5">Whole</tissue>
    </source>
</reference>
<sequence length="422" mass="48176">MSDNEDAVLNSDNEEHEVIDEINGEEKAGENEKKRKRTDSSSEEPPAKVPVEVPECFKCPEPSKDLPRKVWTSARYGRMWEVQAWLSEGGDVNAATSYGLTLLNAAASCGRTAVVKDLMNYPNLHINTIEDGKTALHNAIEYGHDSIVKLLLQSNLKCHLDLTISVQTPPGIYRTAIMIAADKKYWSTVEDILKIHDKICREEVAYVIPRAQDAQKWGIVQQLVQKDFTLTSKEYVPILREAYKLNRWEVIYSILKKDFRYKNESLNDILFDMIDQRNWRRVEDLLGMFSEETNYNVNLVDTALEGQTAKFEQMMRKGKFDAPTMNGTLILIAAGGSNEQISKALLTRDIFSDDTLHNALFLAAKKNNLELLPHLITRFFKRITYHSLSCARVECGKNSFRDAERLFQKALDSKIQSMFQNI</sequence>